<evidence type="ECO:0000313" key="1">
    <source>
        <dbReference type="EMBL" id="KAB2330052.1"/>
    </source>
</evidence>
<dbReference type="RefSeq" id="WP_151575810.1">
    <property type="nucleotide sequence ID" value="NZ_WBOT01000009.1"/>
</dbReference>
<dbReference type="EMBL" id="WBOT01000009">
    <property type="protein sequence ID" value="KAB2330052.1"/>
    <property type="molecule type" value="Genomic_DNA"/>
</dbReference>
<reference evidence="1 2" key="1">
    <citation type="journal article" date="2014" name="Arch. Microbiol.">
        <title>Bacillus mesophilum sp. nov., strain IITR-54T, a novel 4-chlorobiphenyl dechlorinating bacterium.</title>
        <authorList>
            <person name="Manickam N."/>
            <person name="Singh N.K."/>
            <person name="Bajaj A."/>
            <person name="Kumar R.M."/>
            <person name="Kaur G."/>
            <person name="Kaur N."/>
            <person name="Bala M."/>
            <person name="Kumar A."/>
            <person name="Mayilraj S."/>
        </authorList>
    </citation>
    <scope>NUCLEOTIDE SEQUENCE [LARGE SCALE GENOMIC DNA]</scope>
    <source>
        <strain evidence="1 2">IITR-54</strain>
    </source>
</reference>
<keyword evidence="2" id="KW-1185">Reference proteome</keyword>
<sequence length="499" mass="57255">MTQLIKGDIWLTGHSDKIDIKTKNKRFQISDAKAVTALNKVFPDMNKMILSRRDIANLEHDQINLIMNKFLSAKGTDSPKQPADYEYINILEQASDHENALEAIHKTDGASLLIVVLPIESVPYIFIGMKQSIISFILSKDLQIRSGNIQLIHSMNLKNSIHYCLLGHIDQSKLHVFTVSDDDSHRFTPVNIVDDLVSVDEMENQEELLHFKENKFLHEPIKGLKNFIKQTPYLFGDFGYGDLKQVPFNIAQFTYIKEHKEVSHLYSDTHPLHALFHVFKEGMSKMLSEAEPDGDHCHWLCCSNAEELYRKGVIPLIFHYYENHFPAQIESVHTKLNEQELDSEILNMILNVHKNHAAAQDDVQIVLEHLQGTNFYCIQIAVNGYVLLTDYDVNINRLLNNGIQQYYAKHIQNKMSIKEDNQRLHFKHGAIIKNTVAEFIVPDHSEDVGTETENFLRTNNLTIHLSPWKYNHYLEEANLKCLKIKLGSFQNASGEAGGE</sequence>
<name>A0A7V7RIH0_9BACI</name>
<evidence type="ECO:0000313" key="2">
    <source>
        <dbReference type="Proteomes" id="UP000441354"/>
    </source>
</evidence>
<proteinExistence type="predicted"/>
<protein>
    <submittedName>
        <fullName evidence="1">Uncharacterized protein</fullName>
    </submittedName>
</protein>
<comment type="caution">
    <text evidence="1">The sequence shown here is derived from an EMBL/GenBank/DDBJ whole genome shotgun (WGS) entry which is preliminary data.</text>
</comment>
<dbReference type="Proteomes" id="UP000441354">
    <property type="component" value="Unassembled WGS sequence"/>
</dbReference>
<gene>
    <name evidence="1" type="ORF">F7732_19915</name>
</gene>
<organism evidence="1 2">
    <name type="scientific">Bacillus mesophilum</name>
    <dbReference type="NCBI Taxonomy" id="1071718"/>
    <lineage>
        <taxon>Bacteria</taxon>
        <taxon>Bacillati</taxon>
        <taxon>Bacillota</taxon>
        <taxon>Bacilli</taxon>
        <taxon>Bacillales</taxon>
        <taxon>Bacillaceae</taxon>
        <taxon>Bacillus</taxon>
    </lineage>
</organism>
<dbReference type="AlphaFoldDB" id="A0A7V7RIH0"/>
<accession>A0A7V7RIH0</accession>
<dbReference type="OrthoDB" id="2943854at2"/>